<comment type="caution">
    <text evidence="1">The sequence shown here is derived from an EMBL/GenBank/DDBJ whole genome shotgun (WGS) entry which is preliminary data.</text>
</comment>
<gene>
    <name evidence="1" type="ORF">RSSM_03230</name>
</gene>
<protein>
    <submittedName>
        <fullName evidence="1">Uncharacterized protein</fullName>
    </submittedName>
</protein>
<dbReference type="AlphaFoldDB" id="M5U230"/>
<reference evidence="1 2" key="1">
    <citation type="journal article" date="2013" name="Mar. Genomics">
        <title>Expression of sulfatases in Rhodopirellula baltica and the diversity of sulfatases in the genus Rhodopirellula.</title>
        <authorList>
            <person name="Wegner C.E."/>
            <person name="Richter-Heitmann T."/>
            <person name="Klindworth A."/>
            <person name="Klockow C."/>
            <person name="Richter M."/>
            <person name="Achstetter T."/>
            <person name="Glockner F.O."/>
            <person name="Harder J."/>
        </authorList>
    </citation>
    <scope>NUCLEOTIDE SEQUENCE [LARGE SCALE GENOMIC DNA]</scope>
    <source>
        <strain evidence="1 2">SM41</strain>
    </source>
</reference>
<keyword evidence="2" id="KW-1185">Reference proteome</keyword>
<accession>M5U230</accession>
<sequence length="61" mass="6938">MLEQEPLDKIVIDQRMVVAVAPSMIQPTERDGPVSKIPISERLNVYDQRSPLDGIVRERAH</sequence>
<proteinExistence type="predicted"/>
<dbReference type="EMBL" id="ANOH01000219">
    <property type="protein sequence ID" value="EMI55324.1"/>
    <property type="molecule type" value="Genomic_DNA"/>
</dbReference>
<evidence type="ECO:0000313" key="2">
    <source>
        <dbReference type="Proteomes" id="UP000011885"/>
    </source>
</evidence>
<name>M5U230_9BACT</name>
<dbReference type="Proteomes" id="UP000011885">
    <property type="component" value="Unassembled WGS sequence"/>
</dbReference>
<organism evidence="1 2">
    <name type="scientific">Rhodopirellula sallentina SM41</name>
    <dbReference type="NCBI Taxonomy" id="1263870"/>
    <lineage>
        <taxon>Bacteria</taxon>
        <taxon>Pseudomonadati</taxon>
        <taxon>Planctomycetota</taxon>
        <taxon>Planctomycetia</taxon>
        <taxon>Pirellulales</taxon>
        <taxon>Pirellulaceae</taxon>
        <taxon>Rhodopirellula</taxon>
    </lineage>
</organism>
<evidence type="ECO:0000313" key="1">
    <source>
        <dbReference type="EMBL" id="EMI55324.1"/>
    </source>
</evidence>